<evidence type="ECO:0000256" key="3">
    <source>
        <dbReference type="ARBA" id="ARBA00022771"/>
    </source>
</evidence>
<evidence type="ECO:0000256" key="2">
    <source>
        <dbReference type="ARBA" id="ARBA00022723"/>
    </source>
</evidence>
<proteinExistence type="predicted"/>
<dbReference type="AlphaFoldDB" id="A0A6J3LRP8"/>
<evidence type="ECO:0000259" key="8">
    <source>
        <dbReference type="PROSITE" id="PS50157"/>
    </source>
</evidence>
<dbReference type="PANTHER" id="PTHR23215:SF0">
    <property type="entry name" value="BUB3-INTERACTING AND GLEBS MOTIF-CONTAINING PROTEIN ZNF207"/>
    <property type="match status" value="1"/>
</dbReference>
<gene>
    <name evidence="10" type="ORF">K489DRAFT_305530</name>
</gene>
<name>A0A6J3LRP8_9PEZI</name>
<comment type="subcellular location">
    <subcellularLocation>
        <location evidence="1">Nucleus</location>
    </subcellularLocation>
</comment>
<feature type="region of interest" description="Disordered" evidence="7">
    <location>
        <begin position="281"/>
        <end position="330"/>
    </location>
</feature>
<keyword evidence="4" id="KW-0862">Zinc</keyword>
<dbReference type="Proteomes" id="UP000504637">
    <property type="component" value="Unplaced"/>
</dbReference>
<keyword evidence="5" id="KW-0539">Nucleus</keyword>
<evidence type="ECO:0000256" key="6">
    <source>
        <dbReference type="PROSITE-ProRule" id="PRU00042"/>
    </source>
</evidence>
<keyword evidence="2" id="KW-0479">Metal-binding</keyword>
<evidence type="ECO:0000256" key="1">
    <source>
        <dbReference type="ARBA" id="ARBA00004123"/>
    </source>
</evidence>
<feature type="region of interest" description="Disordered" evidence="7">
    <location>
        <begin position="112"/>
        <end position="198"/>
    </location>
</feature>
<feature type="compositionally biased region" description="Low complexity" evidence="7">
    <location>
        <begin position="160"/>
        <end position="175"/>
    </location>
</feature>
<feature type="non-terminal residue" evidence="10">
    <location>
        <position position="1"/>
    </location>
</feature>
<evidence type="ECO:0000256" key="7">
    <source>
        <dbReference type="SAM" id="MobiDB-lite"/>
    </source>
</evidence>
<dbReference type="RefSeq" id="XP_033455542.1">
    <property type="nucleotide sequence ID" value="XM_033600540.1"/>
</dbReference>
<dbReference type="Gene3D" id="3.30.160.60">
    <property type="entry name" value="Classic Zinc Finger"/>
    <property type="match status" value="1"/>
</dbReference>
<dbReference type="PROSITE" id="PS50157">
    <property type="entry name" value="ZINC_FINGER_C2H2_2"/>
    <property type="match status" value="1"/>
</dbReference>
<evidence type="ECO:0000256" key="5">
    <source>
        <dbReference type="ARBA" id="ARBA00023242"/>
    </source>
</evidence>
<dbReference type="InterPro" id="IPR013087">
    <property type="entry name" value="Znf_C2H2_type"/>
</dbReference>
<dbReference type="SMART" id="SM00355">
    <property type="entry name" value="ZnF_C2H2"/>
    <property type="match status" value="2"/>
</dbReference>
<keyword evidence="3 6" id="KW-0863">Zinc-finger</keyword>
<accession>A0A6J3LRP8</accession>
<feature type="domain" description="C2H2-type" evidence="8">
    <location>
        <begin position="40"/>
        <end position="70"/>
    </location>
</feature>
<reference evidence="10" key="2">
    <citation type="submission" date="2020-04" db="EMBL/GenBank/DDBJ databases">
        <authorList>
            <consortium name="NCBI Genome Project"/>
        </authorList>
    </citation>
    <scope>NUCLEOTIDE SEQUENCE</scope>
    <source>
        <strain evidence="10">CBS 342.82</strain>
    </source>
</reference>
<sequence length="342" mass="37543">KGKRNRPTLEELLERPWCFYCNKDFDDLKILVDHQKAKHYKCQVAHCNRRLNTVGGLRVHMQQVHKEELKSVPNVLEDRDDVNLEIFGMEGIPAQMRQAYNQQVTQAYYKQEAEHRARTGNNLHSAGEQPAAKKLKLDDDARAELKKRVAEAKAKREAQKAAAAAGLPMPAETASPAPPPSNPSPVSGGLPNPIMPTYGGYNQQLPPGVMPQFPPGMPAHLPPGMPAHLPPGMPPHFPQLPGQPHFHALPHAVSPPGWGARPPNFIPAPQSKIALDRLNGPSAATETGAAIKPETGKSKQELPEPSGEKPAKASKKKQPTKLVLSDNEVSWEEHRAALTRYQ</sequence>
<dbReference type="PANTHER" id="PTHR23215">
    <property type="entry name" value="ZINC FINGER PROTEIN 207"/>
    <property type="match status" value="1"/>
</dbReference>
<keyword evidence="9" id="KW-1185">Reference proteome</keyword>
<organism evidence="10">
    <name type="scientific">Dissoconium aciculare CBS 342.82</name>
    <dbReference type="NCBI Taxonomy" id="1314786"/>
    <lineage>
        <taxon>Eukaryota</taxon>
        <taxon>Fungi</taxon>
        <taxon>Dikarya</taxon>
        <taxon>Ascomycota</taxon>
        <taxon>Pezizomycotina</taxon>
        <taxon>Dothideomycetes</taxon>
        <taxon>Dothideomycetidae</taxon>
        <taxon>Mycosphaerellales</taxon>
        <taxon>Dissoconiaceae</taxon>
        <taxon>Dissoconium</taxon>
    </lineage>
</organism>
<evidence type="ECO:0000256" key="4">
    <source>
        <dbReference type="ARBA" id="ARBA00022833"/>
    </source>
</evidence>
<dbReference type="GO" id="GO:0005634">
    <property type="term" value="C:nucleus"/>
    <property type="evidence" value="ECO:0007669"/>
    <property type="project" value="UniProtKB-SubCell"/>
</dbReference>
<dbReference type="OrthoDB" id="1306014at2759"/>
<feature type="non-terminal residue" evidence="10">
    <location>
        <position position="342"/>
    </location>
</feature>
<protein>
    <recommendedName>
        <fullName evidence="8">C2H2-type domain-containing protein</fullName>
    </recommendedName>
</protein>
<dbReference type="CDD" id="cd20908">
    <property type="entry name" value="SUF4-like"/>
    <property type="match status" value="1"/>
</dbReference>
<feature type="compositionally biased region" description="Basic and acidic residues" evidence="7">
    <location>
        <begin position="135"/>
        <end position="159"/>
    </location>
</feature>
<dbReference type="GO" id="GO:0008270">
    <property type="term" value="F:zinc ion binding"/>
    <property type="evidence" value="ECO:0007669"/>
    <property type="project" value="UniProtKB-KW"/>
</dbReference>
<evidence type="ECO:0000313" key="10">
    <source>
        <dbReference type="RefSeq" id="XP_033455542.1"/>
    </source>
</evidence>
<dbReference type="GeneID" id="54358340"/>
<reference evidence="10" key="3">
    <citation type="submission" date="2025-08" db="UniProtKB">
        <authorList>
            <consortium name="RefSeq"/>
        </authorList>
    </citation>
    <scope>IDENTIFICATION</scope>
    <source>
        <strain evidence="10">CBS 342.82</strain>
    </source>
</reference>
<evidence type="ECO:0000313" key="9">
    <source>
        <dbReference type="Proteomes" id="UP000504637"/>
    </source>
</evidence>
<feature type="compositionally biased region" description="Basic and acidic residues" evidence="7">
    <location>
        <begin position="294"/>
        <end position="311"/>
    </location>
</feature>
<reference evidence="10" key="1">
    <citation type="submission" date="2020-01" db="EMBL/GenBank/DDBJ databases">
        <authorList>
            <consortium name="DOE Joint Genome Institute"/>
            <person name="Haridas S."/>
            <person name="Albert R."/>
            <person name="Binder M."/>
            <person name="Bloem J."/>
            <person name="Labutti K."/>
            <person name="Salamov A."/>
            <person name="Andreopoulos B."/>
            <person name="Baker S.E."/>
            <person name="Barry K."/>
            <person name="Bills G."/>
            <person name="Bluhm B.H."/>
            <person name="Cannon C."/>
            <person name="Castanera R."/>
            <person name="Culley D.E."/>
            <person name="Daum C."/>
            <person name="Ezra D."/>
            <person name="Gonzalez J.B."/>
            <person name="Henrissat B."/>
            <person name="Kuo A."/>
            <person name="Liang C."/>
            <person name="Lipzen A."/>
            <person name="Lutzoni F."/>
            <person name="Magnuson J."/>
            <person name="Mondo S."/>
            <person name="Nolan M."/>
            <person name="Ohm R."/>
            <person name="Pangilinan J."/>
            <person name="Park H.-J."/>
            <person name="Ramirez L."/>
            <person name="Alfaro M."/>
            <person name="Sun H."/>
            <person name="Tritt A."/>
            <person name="Yoshinaga Y."/>
            <person name="Zwiers L.-H."/>
            <person name="Turgeon B.G."/>
            <person name="Goodwin S.B."/>
            <person name="Spatafora J.W."/>
            <person name="Crous P.W."/>
            <person name="Grigoriev I.V."/>
        </authorList>
    </citation>
    <scope>NUCLEOTIDE SEQUENCE</scope>
    <source>
        <strain evidence="10">CBS 342.82</strain>
    </source>
</reference>
<dbReference type="PROSITE" id="PS00028">
    <property type="entry name" value="ZINC_FINGER_C2H2_1"/>
    <property type="match status" value="2"/>
</dbReference>